<dbReference type="EMBL" id="JAQJAN010000003">
    <property type="protein sequence ID" value="KAJ5733727.1"/>
    <property type="molecule type" value="Genomic_DNA"/>
</dbReference>
<reference evidence="2" key="1">
    <citation type="journal article" date="2023" name="IMA Fungus">
        <title>Comparative genomic study of the Penicillium genus elucidates a diverse pangenome and 15 lateral gene transfer events.</title>
        <authorList>
            <person name="Petersen C."/>
            <person name="Sorensen T."/>
            <person name="Nielsen M.R."/>
            <person name="Sondergaard T.E."/>
            <person name="Sorensen J.L."/>
            <person name="Fitzpatrick D.A."/>
            <person name="Frisvad J.C."/>
            <person name="Nielsen K.L."/>
        </authorList>
    </citation>
    <scope>NUCLEOTIDE SEQUENCE</scope>
    <source>
        <strain evidence="2">IBT 17514</strain>
    </source>
</reference>
<organism evidence="2 3">
    <name type="scientific">Penicillium malachiteum</name>
    <dbReference type="NCBI Taxonomy" id="1324776"/>
    <lineage>
        <taxon>Eukaryota</taxon>
        <taxon>Fungi</taxon>
        <taxon>Dikarya</taxon>
        <taxon>Ascomycota</taxon>
        <taxon>Pezizomycotina</taxon>
        <taxon>Eurotiomycetes</taxon>
        <taxon>Eurotiomycetidae</taxon>
        <taxon>Eurotiales</taxon>
        <taxon>Aspergillaceae</taxon>
        <taxon>Penicillium</taxon>
    </lineage>
</organism>
<proteinExistence type="predicted"/>
<evidence type="ECO:0000313" key="2">
    <source>
        <dbReference type="EMBL" id="KAJ5733727.1"/>
    </source>
</evidence>
<dbReference type="Pfam" id="PF06500">
    <property type="entry name" value="FrsA-like"/>
    <property type="match status" value="1"/>
</dbReference>
<dbReference type="GO" id="GO:0017000">
    <property type="term" value="P:antibiotic biosynthetic process"/>
    <property type="evidence" value="ECO:0007669"/>
    <property type="project" value="UniProtKB-ARBA"/>
</dbReference>
<dbReference type="Gene3D" id="3.40.50.1820">
    <property type="entry name" value="alpha/beta hydrolase"/>
    <property type="match status" value="1"/>
</dbReference>
<dbReference type="SUPFAM" id="SSF53474">
    <property type="entry name" value="alpha/beta-Hydrolases"/>
    <property type="match status" value="1"/>
</dbReference>
<dbReference type="InterPro" id="IPR029058">
    <property type="entry name" value="AB_hydrolase_fold"/>
</dbReference>
<dbReference type="Gene3D" id="1.20.1440.110">
    <property type="entry name" value="acylaminoacyl peptidase"/>
    <property type="match status" value="1"/>
</dbReference>
<dbReference type="InterPro" id="IPR010520">
    <property type="entry name" value="FrsA-like"/>
</dbReference>
<keyword evidence="3" id="KW-1185">Reference proteome</keyword>
<evidence type="ECO:0000313" key="3">
    <source>
        <dbReference type="Proteomes" id="UP001215712"/>
    </source>
</evidence>
<sequence length="379" mass="42490">MFQILQDKGYSFEILRHLSAARYGGSDIVEILEVAAKLESDNFETWYTGFHKLAQRIESQAEAIDPARHRVSASNAWFRAATYYRACQFYMHGTSSYPRIDQAWDKQAAAFDKALELMDRPGRKLKIPTEHGFDVLGIFFPGAGNPAGQKPTIIAVTGFDGSMEESLHHVGFAGIERGYNVITYEGPGQPTVLRQQKKGFIHDWEKVVTPIFDYLIQRPDVDDSRIGLMGESLGGYLAVRAAAFEHRLAGVVAFDGIWDFHTTLVAFGEREKVDEELHHMMNQKSLPTAIHWMIDQGLWNFQIDSPYDWIQMTKPMELEGVIDMVQCPVWAGEAAEDIFSDGQPKPVVDALGNKATYVVLTDADAAGRHCHIGAMTFLN</sequence>
<protein>
    <submittedName>
        <fullName evidence="2">Uncharacterized protein</fullName>
    </submittedName>
</protein>
<gene>
    <name evidence="2" type="ORF">N7493_002513</name>
</gene>
<dbReference type="AlphaFoldDB" id="A0AAD6HSP5"/>
<reference evidence="2" key="2">
    <citation type="submission" date="2023-01" db="EMBL/GenBank/DDBJ databases">
        <authorList>
            <person name="Petersen C."/>
        </authorList>
    </citation>
    <scope>NUCLEOTIDE SEQUENCE</scope>
    <source>
        <strain evidence="2">IBT 17514</strain>
    </source>
</reference>
<dbReference type="PANTHER" id="PTHR22946:SF12">
    <property type="entry name" value="CONIDIAL PIGMENT BIOSYNTHESIS PROTEIN AYG1 (AFU_ORTHOLOGUE AFUA_2G17550)"/>
    <property type="match status" value="1"/>
</dbReference>
<dbReference type="PANTHER" id="PTHR22946">
    <property type="entry name" value="DIENELACTONE HYDROLASE DOMAIN-CONTAINING PROTEIN-RELATED"/>
    <property type="match status" value="1"/>
</dbReference>
<accession>A0AAD6HSP5</accession>
<dbReference type="Proteomes" id="UP001215712">
    <property type="component" value="Unassembled WGS sequence"/>
</dbReference>
<dbReference type="GO" id="GO:0072330">
    <property type="term" value="P:monocarboxylic acid biosynthetic process"/>
    <property type="evidence" value="ECO:0007669"/>
    <property type="project" value="UniProtKB-ARBA"/>
</dbReference>
<dbReference type="InterPro" id="IPR050261">
    <property type="entry name" value="FrsA_esterase"/>
</dbReference>
<name>A0AAD6HSP5_9EURO</name>
<dbReference type="GO" id="GO:0016787">
    <property type="term" value="F:hydrolase activity"/>
    <property type="evidence" value="ECO:0007669"/>
    <property type="project" value="UniProtKB-KW"/>
</dbReference>
<comment type="caution">
    <text evidence="2">The sequence shown here is derived from an EMBL/GenBank/DDBJ whole genome shotgun (WGS) entry which is preliminary data.</text>
</comment>
<evidence type="ECO:0000256" key="1">
    <source>
        <dbReference type="ARBA" id="ARBA00022801"/>
    </source>
</evidence>
<keyword evidence="1" id="KW-0378">Hydrolase</keyword>